<evidence type="ECO:0000313" key="11">
    <source>
        <dbReference type="EMBL" id="CAB4363699.1"/>
    </source>
</evidence>
<evidence type="ECO:0000256" key="4">
    <source>
        <dbReference type="ARBA" id="ARBA00022692"/>
    </source>
</evidence>
<dbReference type="EMBL" id="CAFBOL010000027">
    <property type="protein sequence ID" value="CAB4988001.1"/>
    <property type="molecule type" value="Genomic_DNA"/>
</dbReference>
<proteinExistence type="predicted"/>
<organism evidence="12">
    <name type="scientific">freshwater metagenome</name>
    <dbReference type="NCBI Taxonomy" id="449393"/>
    <lineage>
        <taxon>unclassified sequences</taxon>
        <taxon>metagenomes</taxon>
        <taxon>ecological metagenomes</taxon>
    </lineage>
</organism>
<evidence type="ECO:0000313" key="13">
    <source>
        <dbReference type="EMBL" id="CAB4830087.1"/>
    </source>
</evidence>
<keyword evidence="3" id="KW-1003">Cell membrane</keyword>
<dbReference type="PANTHER" id="PTHR33909:SF1">
    <property type="entry name" value="SEC TRANSLOCON ACCESSORY COMPLEX SUBUNIT YAJC"/>
    <property type="match status" value="1"/>
</dbReference>
<dbReference type="GO" id="GO:0015031">
    <property type="term" value="P:protein transport"/>
    <property type="evidence" value="ECO:0007669"/>
    <property type="project" value="UniProtKB-KW"/>
</dbReference>
<reference evidence="12" key="1">
    <citation type="submission" date="2020-05" db="EMBL/GenBank/DDBJ databases">
        <authorList>
            <person name="Chiriac C."/>
            <person name="Salcher M."/>
            <person name="Ghai R."/>
            <person name="Kavagutti S V."/>
        </authorList>
    </citation>
    <scope>NUCLEOTIDE SEQUENCE</scope>
</reference>
<name>A0A6J6R710_9ZZZZ</name>
<gene>
    <name evidence="12" type="ORF">UFOPK2656_01086</name>
    <name evidence="13" type="ORF">UFOPK3099_01994</name>
    <name evidence="14" type="ORF">UFOPK3651_01538</name>
    <name evidence="15" type="ORF">UFOPK3931_01285</name>
    <name evidence="11" type="ORF">UFOPK4189_01475</name>
</gene>
<evidence type="ECO:0000313" key="12">
    <source>
        <dbReference type="EMBL" id="CAB4717703.1"/>
    </source>
</evidence>
<comment type="subcellular location">
    <subcellularLocation>
        <location evidence="1">Cell membrane</location>
        <topology evidence="1">Single-pass membrane protein</topology>
    </subcellularLocation>
</comment>
<sequence length="126" mass="13762">MLSTLLAATKSNPLPSLIIFLLIPLAMYFLLIRPQKRRQRESASLQSSVEVGDEVMTTSGLYGFISAFEGDIAWLEIDDNVQIRIARAAIQRKVDTAKGETAEPTVEDVNNAKGKIQPAAGTEVDD</sequence>
<dbReference type="NCBIfam" id="TIGR00739">
    <property type="entry name" value="yajC"/>
    <property type="match status" value="1"/>
</dbReference>
<keyword evidence="6 10" id="KW-1133">Transmembrane helix</keyword>
<dbReference type="GO" id="GO:0005886">
    <property type="term" value="C:plasma membrane"/>
    <property type="evidence" value="ECO:0007669"/>
    <property type="project" value="UniProtKB-SubCell"/>
</dbReference>
<keyword evidence="8 10" id="KW-0472">Membrane</keyword>
<evidence type="ECO:0000256" key="2">
    <source>
        <dbReference type="ARBA" id="ARBA00022448"/>
    </source>
</evidence>
<dbReference type="PANTHER" id="PTHR33909">
    <property type="entry name" value="SEC TRANSLOCON ACCESSORY COMPLEX SUBUNIT YAJC"/>
    <property type="match status" value="1"/>
</dbReference>
<dbReference type="SMART" id="SM01323">
    <property type="entry name" value="YajC"/>
    <property type="match status" value="1"/>
</dbReference>
<evidence type="ECO:0000313" key="15">
    <source>
        <dbReference type="EMBL" id="CAB4988001.1"/>
    </source>
</evidence>
<evidence type="ECO:0000256" key="5">
    <source>
        <dbReference type="ARBA" id="ARBA00022927"/>
    </source>
</evidence>
<evidence type="ECO:0000256" key="3">
    <source>
        <dbReference type="ARBA" id="ARBA00022475"/>
    </source>
</evidence>
<dbReference type="PRINTS" id="PR01853">
    <property type="entry name" value="YAJCTRNLCASE"/>
</dbReference>
<dbReference type="EMBL" id="CAFBMT010000007">
    <property type="protein sequence ID" value="CAB4931927.1"/>
    <property type="molecule type" value="Genomic_DNA"/>
</dbReference>
<dbReference type="Pfam" id="PF02699">
    <property type="entry name" value="YajC"/>
    <property type="match status" value="1"/>
</dbReference>
<keyword evidence="2" id="KW-0813">Transport</keyword>
<evidence type="ECO:0000256" key="10">
    <source>
        <dbReference type="SAM" id="Phobius"/>
    </source>
</evidence>
<feature type="transmembrane region" description="Helical" evidence="10">
    <location>
        <begin position="12"/>
        <end position="32"/>
    </location>
</feature>
<dbReference type="AlphaFoldDB" id="A0A6J6R710"/>
<evidence type="ECO:0000256" key="1">
    <source>
        <dbReference type="ARBA" id="ARBA00004162"/>
    </source>
</evidence>
<dbReference type="EMBL" id="CAEZYF010000005">
    <property type="protein sequence ID" value="CAB4717703.1"/>
    <property type="molecule type" value="Genomic_DNA"/>
</dbReference>
<feature type="region of interest" description="Disordered" evidence="9">
    <location>
        <begin position="96"/>
        <end position="126"/>
    </location>
</feature>
<evidence type="ECO:0000256" key="6">
    <source>
        <dbReference type="ARBA" id="ARBA00022989"/>
    </source>
</evidence>
<evidence type="ECO:0000256" key="7">
    <source>
        <dbReference type="ARBA" id="ARBA00023010"/>
    </source>
</evidence>
<dbReference type="InterPro" id="IPR003849">
    <property type="entry name" value="Preprotein_translocase_YajC"/>
</dbReference>
<evidence type="ECO:0000256" key="9">
    <source>
        <dbReference type="SAM" id="MobiDB-lite"/>
    </source>
</evidence>
<dbReference type="EMBL" id="CAESGF010000007">
    <property type="protein sequence ID" value="CAB4363699.1"/>
    <property type="molecule type" value="Genomic_DNA"/>
</dbReference>
<keyword evidence="5" id="KW-0653">Protein transport</keyword>
<dbReference type="EMBL" id="CAFAAV010000173">
    <property type="protein sequence ID" value="CAB4830087.1"/>
    <property type="molecule type" value="Genomic_DNA"/>
</dbReference>
<evidence type="ECO:0000313" key="14">
    <source>
        <dbReference type="EMBL" id="CAB4931927.1"/>
    </source>
</evidence>
<keyword evidence="7" id="KW-0811">Translocation</keyword>
<protein>
    <submittedName>
        <fullName evidence="12">Unannotated protein</fullName>
    </submittedName>
</protein>
<evidence type="ECO:0000256" key="8">
    <source>
        <dbReference type="ARBA" id="ARBA00023136"/>
    </source>
</evidence>
<accession>A0A6J6R710</accession>
<keyword evidence="4 10" id="KW-0812">Transmembrane</keyword>